<sequence>MPCPSSGAMRGKALQQRCPSPDGHQLQNHAAKKVPGHCANNAPACHKAIRFPVPCSGTYQVPGPTGLPATADQDRCRASPSSQGLQPLPAQENHAIRSIAMKRPQSSSFAFGSAQPIELIEGGPAELEIQSFHTAINALSMARHYLLQGDEQAAESKASAALAALRCLLAQAQAGRLPAAGAAAAH</sequence>
<evidence type="ECO:0000313" key="2">
    <source>
        <dbReference type="EMBL" id="PAT39229.1"/>
    </source>
</evidence>
<reference evidence="2 3" key="1">
    <citation type="submission" date="2017-08" db="EMBL/GenBank/DDBJ databases">
        <title>WGS of Clinical strains of the CDC Group NO-1 linked to zoonotic infections in humans.</title>
        <authorList>
            <person name="Bernier A.-M."/>
            <person name="Bernard K."/>
        </authorList>
    </citation>
    <scope>NUCLEOTIDE SEQUENCE [LARGE SCALE GENOMIC DNA]</scope>
    <source>
        <strain evidence="2 3">NML79-0751</strain>
    </source>
</reference>
<evidence type="ECO:0000256" key="1">
    <source>
        <dbReference type="SAM" id="MobiDB-lite"/>
    </source>
</evidence>
<dbReference type="AlphaFoldDB" id="A0A2A2ANN0"/>
<gene>
    <name evidence="2" type="ORF">CK623_11245</name>
</gene>
<evidence type="ECO:0000313" key="3">
    <source>
        <dbReference type="Proteomes" id="UP000218644"/>
    </source>
</evidence>
<accession>A0A2A2ANN0</accession>
<dbReference type="EMBL" id="NSJD01000021">
    <property type="protein sequence ID" value="PAT39229.1"/>
    <property type="molecule type" value="Genomic_DNA"/>
</dbReference>
<protein>
    <submittedName>
        <fullName evidence="2">Uncharacterized protein</fullName>
    </submittedName>
</protein>
<dbReference type="Proteomes" id="UP000218644">
    <property type="component" value="Unassembled WGS sequence"/>
</dbReference>
<name>A0A2A2ANN0_9BURK</name>
<proteinExistence type="predicted"/>
<organism evidence="2 3">
    <name type="scientific">Vandammella animalimorsus</name>
    <dbReference type="NCBI Taxonomy" id="2029117"/>
    <lineage>
        <taxon>Bacteria</taxon>
        <taxon>Pseudomonadati</taxon>
        <taxon>Pseudomonadota</taxon>
        <taxon>Betaproteobacteria</taxon>
        <taxon>Burkholderiales</taxon>
        <taxon>Comamonadaceae</taxon>
        <taxon>Vandammella</taxon>
    </lineage>
</organism>
<comment type="caution">
    <text evidence="2">The sequence shown here is derived from an EMBL/GenBank/DDBJ whole genome shotgun (WGS) entry which is preliminary data.</text>
</comment>
<feature type="region of interest" description="Disordered" evidence="1">
    <location>
        <begin position="1"/>
        <end position="31"/>
    </location>
</feature>